<reference evidence="13" key="1">
    <citation type="submission" date="2016-05" db="EMBL/GenBank/DDBJ databases">
        <title>Comparative genomics of biotechnologically important yeasts.</title>
        <authorList>
            <consortium name="DOE Joint Genome Institute"/>
            <person name="Riley R."/>
            <person name="Haridas S."/>
            <person name="Wolfe K.H."/>
            <person name="Lopes M.R."/>
            <person name="Hittinger C.T."/>
            <person name="Goker M."/>
            <person name="Salamov A."/>
            <person name="Wisecaver J."/>
            <person name="Long T.M."/>
            <person name="Aerts A.L."/>
            <person name="Barry K."/>
            <person name="Choi C."/>
            <person name="Clum A."/>
            <person name="Coughlan A.Y."/>
            <person name="Deshpande S."/>
            <person name="Douglass A.P."/>
            <person name="Hanson S.J."/>
            <person name="Klenk H.-P."/>
            <person name="Labutti K."/>
            <person name="Lapidus A."/>
            <person name="Lindquist E."/>
            <person name="Lipzen A."/>
            <person name="Meier-Kolthoff J.P."/>
            <person name="Ohm R.A."/>
            <person name="Otillar R.P."/>
            <person name="Pangilinan J."/>
            <person name="Peng Y."/>
            <person name="Rokas A."/>
            <person name="Rosa C.A."/>
            <person name="Scheuner C."/>
            <person name="Sibirny A.A."/>
            <person name="Slot J.C."/>
            <person name="Stielow J.B."/>
            <person name="Sun H."/>
            <person name="Kurtzman C.P."/>
            <person name="Blackwell M."/>
            <person name="Grigoriev I.V."/>
            <person name="Jeffries T.W."/>
        </authorList>
    </citation>
    <scope>NUCLEOTIDE SEQUENCE [LARGE SCALE GENOMIC DNA]</scope>
    <source>
        <strain evidence="13">NRRL Y-12698</strain>
    </source>
</reference>
<dbReference type="InterPro" id="IPR004202">
    <property type="entry name" value="COX7C/Cox8"/>
</dbReference>
<keyword evidence="6 11" id="KW-0809">Transit peptide</keyword>
<dbReference type="RefSeq" id="XP_018984282.1">
    <property type="nucleotide sequence ID" value="XM_019131846.1"/>
</dbReference>
<keyword evidence="13" id="KW-1185">Reference proteome</keyword>
<keyword evidence="8 11" id="KW-0496">Mitochondrion</keyword>
<dbReference type="InterPro" id="IPR036636">
    <property type="entry name" value="COX7C/Cox8_sf"/>
</dbReference>
<dbReference type="GO" id="GO:0005743">
    <property type="term" value="C:mitochondrial inner membrane"/>
    <property type="evidence" value="ECO:0007669"/>
    <property type="project" value="UniProtKB-SubCell"/>
</dbReference>
<accession>A0A1E3QND5</accession>
<dbReference type="AlphaFoldDB" id="A0A1E3QND5"/>
<organism evidence="12 13">
    <name type="scientific">Babjeviella inositovora NRRL Y-12698</name>
    <dbReference type="NCBI Taxonomy" id="984486"/>
    <lineage>
        <taxon>Eukaryota</taxon>
        <taxon>Fungi</taxon>
        <taxon>Dikarya</taxon>
        <taxon>Ascomycota</taxon>
        <taxon>Saccharomycotina</taxon>
        <taxon>Pichiomycetes</taxon>
        <taxon>Serinales incertae sedis</taxon>
        <taxon>Babjeviella</taxon>
    </lineage>
</organism>
<evidence type="ECO:0000256" key="7">
    <source>
        <dbReference type="ARBA" id="ARBA00022989"/>
    </source>
</evidence>
<dbReference type="PANTHER" id="PTHR13313:SF0">
    <property type="entry name" value="CYTOCHROME C OXIDASE SUBUNIT 7C, MITOCHONDRIAL"/>
    <property type="match status" value="1"/>
</dbReference>
<evidence type="ECO:0000256" key="11">
    <source>
        <dbReference type="RuleBase" id="RU368123"/>
    </source>
</evidence>
<dbReference type="Pfam" id="PF02935">
    <property type="entry name" value="COX7C"/>
    <property type="match status" value="1"/>
</dbReference>
<evidence type="ECO:0000256" key="10">
    <source>
        <dbReference type="ARBA" id="ARBA00071004"/>
    </source>
</evidence>
<dbReference type="GeneID" id="30149699"/>
<keyword evidence="5 11" id="KW-0999">Mitochondrion inner membrane</keyword>
<comment type="pathway">
    <text evidence="2 11">Energy metabolism; oxidative phosphorylation.</text>
</comment>
<comment type="subunit">
    <text evidence="11">Component of the cytochrome c oxidase (complex IV, CIV), a multisubunit enzyme composed of a catalytic core of 3 subunits and several supernumerary subunits. The complex exists as a monomer or a dimer and forms supercomplexes (SCs) in the inner mitochondrial membrane with ubiquinol-cytochrome c oxidoreductase (cytochrome b-c1 complex, complex III, CIII).</text>
</comment>
<protein>
    <recommendedName>
        <fullName evidence="10 11">Cytochrome c oxidase subunit 8, mitochondrial</fullName>
    </recommendedName>
    <alternativeName>
        <fullName evidence="11">Cytochrome c oxidase polypeptide VIII</fullName>
    </alternativeName>
</protein>
<evidence type="ECO:0000256" key="8">
    <source>
        <dbReference type="ARBA" id="ARBA00023128"/>
    </source>
</evidence>
<dbReference type="SUPFAM" id="SSF81427">
    <property type="entry name" value="Mitochondrial cytochrome c oxidase subunit VIIc (aka VIIIa)"/>
    <property type="match status" value="1"/>
</dbReference>
<gene>
    <name evidence="12" type="ORF">BABINDRAFT_37989</name>
</gene>
<keyword evidence="7 11" id="KW-1133">Transmembrane helix</keyword>
<evidence type="ECO:0000256" key="6">
    <source>
        <dbReference type="ARBA" id="ARBA00022946"/>
    </source>
</evidence>
<dbReference type="PANTHER" id="PTHR13313">
    <property type="entry name" value="CYTOCHROME C OXIDASE SUBUNIT VIIC"/>
    <property type="match status" value="1"/>
</dbReference>
<dbReference type="FunFam" id="4.10.49.10:FF:000001">
    <property type="entry name" value="Cytochrome c oxidase subunit 7C"/>
    <property type="match status" value="1"/>
</dbReference>
<comment type="function">
    <text evidence="11">Component of the cytochrome c oxidase, the last enzyme in the mitochondrial electron transport chain which drives oxidative phosphorylation. The respiratory chain contains 3 multisubunit complexes succinate dehydrogenase (complex II, CII), ubiquinol-cytochrome c oxidoreductase (cytochrome b-c1 complex, complex III, CIII) and cytochrome c oxidase (complex IV, CIV), that cooperate to transfer electrons derived from NADH and succinate to molecular oxygen, creating an electrochemical gradient over the inner membrane that drives transmembrane transport and the ATP synthase. Cytochrome c oxidase is the component of the respiratory chain that catalyzes the reduction of oxygen to water. Electrons originating from reduced cytochrome c in the intermembrane space (IMS) are transferred via the dinuclear copper A center (CU(A)) of subunit 2 and heme A of subunit 1 to the active site in subunit 1, a binuclear center (BNC) formed by heme A3 and copper B (CU(B)). The BNC reduces molecular oxygen to 2 water molecules using 4 electrons from cytochrome c in the IMS and 4 protons from the mitochondrial matrix.</text>
</comment>
<evidence type="ECO:0000256" key="4">
    <source>
        <dbReference type="ARBA" id="ARBA00022692"/>
    </source>
</evidence>
<dbReference type="OrthoDB" id="9974841at2759"/>
<comment type="similarity">
    <text evidence="3 11">Belongs to the cytochrome c oxidase VIIc family.</text>
</comment>
<feature type="transmembrane region" description="Helical" evidence="11">
    <location>
        <begin position="49"/>
        <end position="72"/>
    </location>
</feature>
<evidence type="ECO:0000256" key="5">
    <source>
        <dbReference type="ARBA" id="ARBA00022792"/>
    </source>
</evidence>
<keyword evidence="9 11" id="KW-0472">Membrane</keyword>
<dbReference type="GO" id="GO:0006123">
    <property type="term" value="P:mitochondrial electron transport, cytochrome c to oxygen"/>
    <property type="evidence" value="ECO:0007669"/>
    <property type="project" value="UniProtKB-UniRule"/>
</dbReference>
<keyword evidence="4 11" id="KW-0812">Transmembrane</keyword>
<proteinExistence type="inferred from homology"/>
<evidence type="ECO:0000256" key="1">
    <source>
        <dbReference type="ARBA" id="ARBA00004434"/>
    </source>
</evidence>
<dbReference type="EMBL" id="KV454433">
    <property type="protein sequence ID" value="ODQ78954.1"/>
    <property type="molecule type" value="Genomic_DNA"/>
</dbReference>
<name>A0A1E3QND5_9ASCO</name>
<evidence type="ECO:0000256" key="9">
    <source>
        <dbReference type="ARBA" id="ARBA00023136"/>
    </source>
</evidence>
<evidence type="ECO:0000256" key="3">
    <source>
        <dbReference type="ARBA" id="ARBA00010514"/>
    </source>
</evidence>
<dbReference type="STRING" id="984486.A0A1E3QND5"/>
<dbReference type="Proteomes" id="UP000094336">
    <property type="component" value="Unassembled WGS sequence"/>
</dbReference>
<comment type="subcellular location">
    <subcellularLocation>
        <location evidence="1 11">Mitochondrion inner membrane</location>
        <topology evidence="1 11">Single-pass membrane protein</topology>
    </subcellularLocation>
</comment>
<dbReference type="GO" id="GO:0045277">
    <property type="term" value="C:respiratory chain complex IV"/>
    <property type="evidence" value="ECO:0007669"/>
    <property type="project" value="UniProtKB-UniRule"/>
</dbReference>
<dbReference type="GO" id="GO:0004129">
    <property type="term" value="F:cytochrome-c oxidase activity"/>
    <property type="evidence" value="ECO:0007669"/>
    <property type="project" value="EnsemblFungi"/>
</dbReference>
<sequence>MFRFAAAPARAAFRPVAKRSFQTSRVVRGAHFEEGVYSNLPFKVHNRKIPFAIVFFGFFGLGFSLPLVAVWWQLKKSGAFKN</sequence>
<evidence type="ECO:0000313" key="13">
    <source>
        <dbReference type="Proteomes" id="UP000094336"/>
    </source>
</evidence>
<dbReference type="Gene3D" id="4.10.49.10">
    <property type="entry name" value="Cytochrome c oxidase subunit VIIc"/>
    <property type="match status" value="1"/>
</dbReference>
<evidence type="ECO:0000256" key="2">
    <source>
        <dbReference type="ARBA" id="ARBA00004673"/>
    </source>
</evidence>
<evidence type="ECO:0000313" key="12">
    <source>
        <dbReference type="EMBL" id="ODQ78954.1"/>
    </source>
</evidence>
<dbReference type="UniPathway" id="UPA00705"/>